<comment type="similarity">
    <text evidence="3">Belongs to the HAD-like hydrolase superfamily. CbbY/CbbZ/Gph/YieH family.</text>
</comment>
<evidence type="ECO:0000256" key="3">
    <source>
        <dbReference type="ARBA" id="ARBA00006171"/>
    </source>
</evidence>
<dbReference type="SFLD" id="SFLDG01129">
    <property type="entry name" value="C1.5:_HAD__Beta-PGM__Phosphata"/>
    <property type="match status" value="1"/>
</dbReference>
<dbReference type="InterPro" id="IPR023214">
    <property type="entry name" value="HAD_sf"/>
</dbReference>
<dbReference type="GO" id="GO:0016787">
    <property type="term" value="F:hydrolase activity"/>
    <property type="evidence" value="ECO:0007669"/>
    <property type="project" value="UniProtKB-KW"/>
</dbReference>
<dbReference type="InterPro" id="IPR006439">
    <property type="entry name" value="HAD-SF_hydro_IA"/>
</dbReference>
<proteinExistence type="inferred from homology"/>
<comment type="pathway">
    <text evidence="2">Organic acid metabolism; glycolate biosynthesis; glycolate from 2-phosphoglycolate: step 1/1.</text>
</comment>
<evidence type="ECO:0000313" key="5">
    <source>
        <dbReference type="EMBL" id="AMJ75783.1"/>
    </source>
</evidence>
<dbReference type="EMBL" id="CP013926">
    <property type="protein sequence ID" value="AMJ75783.1"/>
    <property type="molecule type" value="Genomic_DNA"/>
</dbReference>
<dbReference type="Gene3D" id="1.10.150.240">
    <property type="entry name" value="Putative phosphatase, domain 2"/>
    <property type="match status" value="1"/>
</dbReference>
<gene>
    <name evidence="5" type="ORF">AVL57_18540</name>
</gene>
<evidence type="ECO:0000256" key="4">
    <source>
        <dbReference type="ARBA" id="ARBA00013078"/>
    </source>
</evidence>
<comment type="catalytic activity">
    <reaction evidence="1">
        <text>2-phosphoglycolate + H2O = glycolate + phosphate</text>
        <dbReference type="Rhea" id="RHEA:14369"/>
        <dbReference type="ChEBI" id="CHEBI:15377"/>
        <dbReference type="ChEBI" id="CHEBI:29805"/>
        <dbReference type="ChEBI" id="CHEBI:43474"/>
        <dbReference type="ChEBI" id="CHEBI:58033"/>
        <dbReference type="EC" id="3.1.3.18"/>
    </reaction>
</comment>
<dbReference type="PANTHER" id="PTHR43434:SF1">
    <property type="entry name" value="PHOSPHOGLYCOLATE PHOSPHATASE"/>
    <property type="match status" value="1"/>
</dbReference>
<dbReference type="NCBIfam" id="TIGR01549">
    <property type="entry name" value="HAD-SF-IA-v1"/>
    <property type="match status" value="1"/>
</dbReference>
<dbReference type="RefSeq" id="WP_057795836.1">
    <property type="nucleotide sequence ID" value="NZ_CP013926.1"/>
</dbReference>
<dbReference type="Proteomes" id="UP000056750">
    <property type="component" value="Chromosome"/>
</dbReference>
<evidence type="ECO:0000313" key="6">
    <source>
        <dbReference type="Proteomes" id="UP000056750"/>
    </source>
</evidence>
<accession>A0ABM5YMV9</accession>
<reference evidence="5 6" key="1">
    <citation type="submission" date="2015-12" db="EMBL/GenBank/DDBJ databases">
        <title>Intraspecies pangenome expansion in the marine bacterium Alteromonas.</title>
        <authorList>
            <person name="Lopez-Perez M."/>
            <person name="Rodriguez-Valera F."/>
        </authorList>
    </citation>
    <scope>NUCLEOTIDE SEQUENCE [LARGE SCALE GENOMIC DNA]</scope>
    <source>
        <strain evidence="5 6">LMG 21861</strain>
    </source>
</reference>
<dbReference type="PANTHER" id="PTHR43434">
    <property type="entry name" value="PHOSPHOGLYCOLATE PHOSPHATASE"/>
    <property type="match status" value="1"/>
</dbReference>
<dbReference type="InterPro" id="IPR023198">
    <property type="entry name" value="PGP-like_dom2"/>
</dbReference>
<dbReference type="Pfam" id="PF00702">
    <property type="entry name" value="Hydrolase"/>
    <property type="match status" value="1"/>
</dbReference>
<dbReference type="CDD" id="cd01427">
    <property type="entry name" value="HAD_like"/>
    <property type="match status" value="1"/>
</dbReference>
<dbReference type="GeneID" id="83259690"/>
<name>A0ABM5YMV9_9ALTE</name>
<dbReference type="SUPFAM" id="SSF56784">
    <property type="entry name" value="HAD-like"/>
    <property type="match status" value="1"/>
</dbReference>
<protein>
    <recommendedName>
        <fullName evidence="4">phosphoglycolate phosphatase</fullName>
        <ecNumber evidence="4">3.1.3.18</ecNumber>
    </recommendedName>
</protein>
<dbReference type="SFLD" id="SFLDS00003">
    <property type="entry name" value="Haloacid_Dehalogenase"/>
    <property type="match status" value="1"/>
</dbReference>
<evidence type="ECO:0000256" key="1">
    <source>
        <dbReference type="ARBA" id="ARBA00000830"/>
    </source>
</evidence>
<dbReference type="EC" id="3.1.3.18" evidence="4"/>
<dbReference type="InterPro" id="IPR036412">
    <property type="entry name" value="HAD-like_sf"/>
</dbReference>
<sequence length="216" mass="25050">MKLSDYSTIAFDCDGVILNSNKVKTNAFYDAALPYGENNAEKLKKYHTQNGGISRFKKFRWFVDFFLERSIRNEAYEQLLTRYADIVEKGLLNCEFNEDLYELKKQTQNANWLIVSGGSQSELRALFKKRNLADLFEGGIYGSPDSKEEIFDRELEKNNISVPALFIGDSKYDYFSSSKYGLDFVFLSQWTEVDDWKSFCEENGISYVDSLKSFNQ</sequence>
<keyword evidence="5" id="KW-0378">Hydrolase</keyword>
<dbReference type="Gene3D" id="3.40.50.1000">
    <property type="entry name" value="HAD superfamily/HAD-like"/>
    <property type="match status" value="1"/>
</dbReference>
<evidence type="ECO:0000256" key="2">
    <source>
        <dbReference type="ARBA" id="ARBA00004818"/>
    </source>
</evidence>
<organism evidence="5 6">
    <name type="scientific">Alteromonas stellipolaris</name>
    <dbReference type="NCBI Taxonomy" id="233316"/>
    <lineage>
        <taxon>Bacteria</taxon>
        <taxon>Pseudomonadati</taxon>
        <taxon>Pseudomonadota</taxon>
        <taxon>Gammaproteobacteria</taxon>
        <taxon>Alteromonadales</taxon>
        <taxon>Alteromonadaceae</taxon>
        <taxon>Alteromonas/Salinimonas group</taxon>
        <taxon>Alteromonas</taxon>
    </lineage>
</organism>
<dbReference type="InterPro" id="IPR050155">
    <property type="entry name" value="HAD-like_hydrolase_sf"/>
</dbReference>
<keyword evidence="6" id="KW-1185">Reference proteome</keyword>